<dbReference type="Gene3D" id="3.40.50.360">
    <property type="match status" value="1"/>
</dbReference>
<dbReference type="InterPro" id="IPR036866">
    <property type="entry name" value="RibonucZ/Hydroxyglut_hydro"/>
</dbReference>
<evidence type="ECO:0000256" key="1">
    <source>
        <dbReference type="ARBA" id="ARBA00007121"/>
    </source>
</evidence>
<dbReference type="Pfam" id="PF19583">
    <property type="entry name" value="ODP"/>
    <property type="match status" value="1"/>
</dbReference>
<comment type="caution">
    <text evidence="3">The sequence shown here is derived from an EMBL/GenBank/DDBJ whole genome shotgun (WGS) entry which is preliminary data.</text>
</comment>
<name>A0A0J6WXK1_9FIRM</name>
<dbReference type="InterPro" id="IPR008254">
    <property type="entry name" value="Flavodoxin/NO_synth"/>
</dbReference>
<evidence type="ECO:0000313" key="3">
    <source>
        <dbReference type="EMBL" id="KMO86958.1"/>
    </source>
</evidence>
<dbReference type="PANTHER" id="PTHR43717">
    <property type="entry name" value="ANAEROBIC NITRIC OXIDE REDUCTASE FLAVORUBREDOXIN"/>
    <property type="match status" value="1"/>
</dbReference>
<dbReference type="SUPFAM" id="SSF52218">
    <property type="entry name" value="Flavoproteins"/>
    <property type="match status" value="1"/>
</dbReference>
<dbReference type="OrthoDB" id="9807946at2"/>
<dbReference type="SUPFAM" id="SSF56281">
    <property type="entry name" value="Metallo-hydrolase/oxidoreductase"/>
    <property type="match status" value="1"/>
</dbReference>
<accession>A0A0J6WXK1</accession>
<dbReference type="PATRIC" id="fig|1122219.3.peg.460"/>
<dbReference type="GO" id="GO:0016651">
    <property type="term" value="F:oxidoreductase activity, acting on NAD(P)H"/>
    <property type="evidence" value="ECO:0007669"/>
    <property type="project" value="UniProtKB-ARBA"/>
</dbReference>
<dbReference type="STRING" id="39029.BSR42_03805"/>
<dbReference type="CDD" id="cd07709">
    <property type="entry name" value="flavodiiron_proteins_MBL-fold"/>
    <property type="match status" value="1"/>
</dbReference>
<dbReference type="InterPro" id="IPR045761">
    <property type="entry name" value="ODP_dom"/>
</dbReference>
<dbReference type="Proteomes" id="UP000036503">
    <property type="component" value="Unassembled WGS sequence"/>
</dbReference>
<dbReference type="PANTHER" id="PTHR43717:SF1">
    <property type="entry name" value="ANAEROBIC NITRIC OXIDE REDUCTASE FLAVORUBREDOXIN"/>
    <property type="match status" value="1"/>
</dbReference>
<evidence type="ECO:0000259" key="2">
    <source>
        <dbReference type="PROSITE" id="PS50902"/>
    </source>
</evidence>
<gene>
    <name evidence="3" type="ORF">AB840_05420</name>
</gene>
<dbReference type="SMART" id="SM00849">
    <property type="entry name" value="Lactamase_B"/>
    <property type="match status" value="1"/>
</dbReference>
<feature type="domain" description="Flavodoxin-like" evidence="2">
    <location>
        <begin position="257"/>
        <end position="398"/>
    </location>
</feature>
<keyword evidence="4" id="KW-1185">Reference proteome</keyword>
<dbReference type="InterPro" id="IPR001279">
    <property type="entry name" value="Metallo-B-lactamas"/>
</dbReference>
<proteinExistence type="inferred from homology"/>
<dbReference type="Gene3D" id="3.60.15.10">
    <property type="entry name" value="Ribonuclease Z/Hydroxyacylglutathione hydrolase-like"/>
    <property type="match status" value="1"/>
</dbReference>
<dbReference type="AlphaFoldDB" id="A0A0J6WXK1"/>
<dbReference type="InParanoid" id="A0A0J6WXK1"/>
<dbReference type="PROSITE" id="PS50902">
    <property type="entry name" value="FLAVODOXIN_LIKE"/>
    <property type="match status" value="1"/>
</dbReference>
<sequence length="411" mass="47310">MYCVEEIKNGIYWMGCNDFRTELFERIFPIPEGITYNSYFIDDEKTCVLDAMDKSCRDEFLENVEHLLHGRKLDYFVLQHMEPDHASSALALIEKYPDVKIIGQPQTFKLFEQFFRHPCPNNYVSVKEGDQLALGKHTLQFIKAPMVHWPEVIMSYDLTDKMLFSADAFGMFGTTGNVYADQVDFEENYLDPARRYYVNIVGKFGPQVVNVLKKASGIPIDVICPLHGVVFRTPETIQYIVKKYQHWAQYVPEKKGVVIAFSSIYGNTERAACVLAHKLSQQGIHDVRLYDVAKIHPSYITAKAWEYSHLVLAAPTYNLNLFLPMESFLHDLKTLLFQKRKIAIIANHSWASAAYKTMVDYVEDQFKCCELIEPALDMKSSLCDDQECIVDEMALRIAEDIKAYPDPETLI</sequence>
<dbReference type="GO" id="GO:0009055">
    <property type="term" value="F:electron transfer activity"/>
    <property type="evidence" value="ECO:0007669"/>
    <property type="project" value="InterPro"/>
</dbReference>
<dbReference type="InterPro" id="IPR016440">
    <property type="entry name" value="Rubredoxin-O_OxRdtase"/>
</dbReference>
<comment type="similarity">
    <text evidence="1">In the N-terminal section; belongs to the zinc metallo-hydrolase group 3 family.</text>
</comment>
<protein>
    <submittedName>
        <fullName evidence="3">Flavodoxin</fullName>
    </submittedName>
</protein>
<organism evidence="3 4">
    <name type="scientific">Megasphaera cerevisiae DSM 20462</name>
    <dbReference type="NCBI Taxonomy" id="1122219"/>
    <lineage>
        <taxon>Bacteria</taxon>
        <taxon>Bacillati</taxon>
        <taxon>Bacillota</taxon>
        <taxon>Negativicutes</taxon>
        <taxon>Veillonellales</taxon>
        <taxon>Veillonellaceae</taxon>
        <taxon>Megasphaera</taxon>
    </lineage>
</organism>
<dbReference type="GO" id="GO:0010181">
    <property type="term" value="F:FMN binding"/>
    <property type="evidence" value="ECO:0007669"/>
    <property type="project" value="InterPro"/>
</dbReference>
<dbReference type="GO" id="GO:0046872">
    <property type="term" value="F:metal ion binding"/>
    <property type="evidence" value="ECO:0007669"/>
    <property type="project" value="InterPro"/>
</dbReference>
<reference evidence="3 4" key="1">
    <citation type="submission" date="2015-06" db="EMBL/GenBank/DDBJ databases">
        <title>Draft genome sequence of beer spoilage bacterium Megasphaera cerevisiae type strain 20462.</title>
        <authorList>
            <person name="Kutumbaka K."/>
            <person name="Pasmowitz J."/>
            <person name="Mategko J."/>
            <person name="Reyes D."/>
            <person name="Friedrich A."/>
            <person name="Han S."/>
            <person name="Martens-Habbena W."/>
            <person name="Neal-McKinney J."/>
            <person name="Janagama H.K."/>
            <person name="Nadala C."/>
            <person name="Samadpour M."/>
        </authorList>
    </citation>
    <scope>NUCLEOTIDE SEQUENCE [LARGE SCALE GENOMIC DNA]</scope>
    <source>
        <strain evidence="3 4">DSM 20462</strain>
    </source>
</reference>
<dbReference type="PIRSF" id="PIRSF005243">
    <property type="entry name" value="ROO"/>
    <property type="match status" value="1"/>
</dbReference>
<dbReference type="RefSeq" id="WP_048513811.1">
    <property type="nucleotide sequence ID" value="NZ_FUXD01000007.1"/>
</dbReference>
<dbReference type="InterPro" id="IPR029039">
    <property type="entry name" value="Flavoprotein-like_sf"/>
</dbReference>
<dbReference type="EMBL" id="LEKT01000012">
    <property type="protein sequence ID" value="KMO86958.1"/>
    <property type="molecule type" value="Genomic_DNA"/>
</dbReference>
<evidence type="ECO:0000313" key="4">
    <source>
        <dbReference type="Proteomes" id="UP000036503"/>
    </source>
</evidence>